<accession>A0A6J4I0L5</accession>
<feature type="non-terminal residue" evidence="2">
    <location>
        <position position="119"/>
    </location>
</feature>
<feature type="compositionally biased region" description="Basic and acidic residues" evidence="1">
    <location>
        <begin position="75"/>
        <end position="98"/>
    </location>
</feature>
<dbReference type="EMBL" id="CADCTD010000054">
    <property type="protein sequence ID" value="CAA9238352.1"/>
    <property type="molecule type" value="Genomic_DNA"/>
</dbReference>
<feature type="non-terminal residue" evidence="2">
    <location>
        <position position="1"/>
    </location>
</feature>
<evidence type="ECO:0000313" key="2">
    <source>
        <dbReference type="EMBL" id="CAA9238352.1"/>
    </source>
</evidence>
<name>A0A6J4I0L5_9PROT</name>
<feature type="region of interest" description="Disordered" evidence="1">
    <location>
        <begin position="1"/>
        <end position="119"/>
    </location>
</feature>
<evidence type="ECO:0000256" key="1">
    <source>
        <dbReference type="SAM" id="MobiDB-lite"/>
    </source>
</evidence>
<feature type="compositionally biased region" description="Basic residues" evidence="1">
    <location>
        <begin position="37"/>
        <end position="56"/>
    </location>
</feature>
<proteinExistence type="predicted"/>
<sequence length="119" mass="12853">AERGDGPLAGGAPVAAAPRRGRQHGGFPHHDAEPLARHQRAGHGHAFRPARARRQSGARVVRQERGGAGGPSREPVPDETARREDRRGRGAAHGDRPRASLGRRRRGYHRVSAQPRDGL</sequence>
<dbReference type="AlphaFoldDB" id="A0A6J4I0L5"/>
<organism evidence="2">
    <name type="scientific">uncultured Craurococcus sp</name>
    <dbReference type="NCBI Taxonomy" id="1135998"/>
    <lineage>
        <taxon>Bacteria</taxon>
        <taxon>Pseudomonadati</taxon>
        <taxon>Pseudomonadota</taxon>
        <taxon>Alphaproteobacteria</taxon>
        <taxon>Acetobacterales</taxon>
        <taxon>Acetobacteraceae</taxon>
        <taxon>Craurococcus</taxon>
        <taxon>environmental samples</taxon>
    </lineage>
</organism>
<protein>
    <submittedName>
        <fullName evidence="2">Uncharacterized protein</fullName>
    </submittedName>
</protein>
<reference evidence="2" key="1">
    <citation type="submission" date="2020-02" db="EMBL/GenBank/DDBJ databases">
        <authorList>
            <person name="Meier V. D."/>
        </authorList>
    </citation>
    <scope>NUCLEOTIDE SEQUENCE</scope>
    <source>
        <strain evidence="2">AVDCRST_MAG27</strain>
    </source>
</reference>
<gene>
    <name evidence="2" type="ORF">AVDCRST_MAG27-1295</name>
</gene>